<dbReference type="PANTHER" id="PTHR10796:SF92">
    <property type="entry name" value="PATCHED-RELATED, ISOFORM A"/>
    <property type="match status" value="1"/>
</dbReference>
<dbReference type="GO" id="GO:0005886">
    <property type="term" value="C:plasma membrane"/>
    <property type="evidence" value="ECO:0007669"/>
    <property type="project" value="UniProtKB-SubCell"/>
</dbReference>
<keyword evidence="7" id="KW-0325">Glycoprotein</keyword>
<accession>A0A183IQP1</accession>
<dbReference type="AlphaFoldDB" id="A0A183IQP1"/>
<keyword evidence="4 8" id="KW-0812">Transmembrane</keyword>
<feature type="transmembrane region" description="Helical" evidence="8">
    <location>
        <begin position="294"/>
        <end position="312"/>
    </location>
</feature>
<keyword evidence="5 8" id="KW-1133">Transmembrane helix</keyword>
<dbReference type="InterPro" id="IPR051697">
    <property type="entry name" value="Patched_domain-protein"/>
</dbReference>
<dbReference type="Gene3D" id="1.20.1640.10">
    <property type="entry name" value="Multidrug efflux transporter AcrB transmembrane domain"/>
    <property type="match status" value="1"/>
</dbReference>
<evidence type="ECO:0000313" key="11">
    <source>
        <dbReference type="WBParaSite" id="SBAD_0000617301-mRNA-1"/>
    </source>
</evidence>
<comment type="similarity">
    <text evidence="2">Belongs to the patched family.</text>
</comment>
<evidence type="ECO:0000256" key="4">
    <source>
        <dbReference type="ARBA" id="ARBA00022692"/>
    </source>
</evidence>
<dbReference type="FunFam" id="1.20.1640.10:FF:000013">
    <property type="entry name" value="PaTched Related family"/>
    <property type="match status" value="1"/>
</dbReference>
<evidence type="ECO:0000256" key="8">
    <source>
        <dbReference type="SAM" id="Phobius"/>
    </source>
</evidence>
<dbReference type="GO" id="GO:0030659">
    <property type="term" value="C:cytoplasmic vesicle membrane"/>
    <property type="evidence" value="ECO:0007669"/>
    <property type="project" value="TreeGrafter"/>
</dbReference>
<keyword evidence="10" id="KW-1185">Reference proteome</keyword>
<feature type="transmembrane region" description="Helical" evidence="8">
    <location>
        <begin position="318"/>
        <end position="339"/>
    </location>
</feature>
<feature type="transmembrane region" description="Helical" evidence="8">
    <location>
        <begin position="387"/>
        <end position="408"/>
    </location>
</feature>
<sequence length="476" mass="54020">MAFFGDFEAQGRHSFFPFMKVAATPAAISKNIPLSVTGVPAEPRPRLSNELSCDQKYISEKTPKAKTNGFFHIYSGLLFNPVIKVGVIVLYLLYISTCIFGCYVIKEGLRPSDLVPRSHSLIRFFHLFERFKAIGQQVHIVVSRPPDFSNNHERTRMFAMVAELESGYHSMGKNSTIIFTNEFLNYLNSLGARIDNSKKMWTEDLHDWMRFTSGRQGWMTDTVWGDPVNGEDPFELKAFRFQIGVTNFDSSLDQMKAAKFFRRVASSYPEFNVTTYHEFWPYIDQYLSVKPTTWRNLALSFVTMIVIAIVLIPNIYCGMFITLSMLSINLGVYGFMALWDVRLDAISMITLIMSIGFAVDLSAHISYGYVIAEGTPPERASVSLELLGYPVFLSGVATLFGVCALSYIDVHMVVTFFKTVFLVILLGLLHSHMFLPIALTILLPKNSHYTNIFQSVSNKFKKYFGPPEKKITPIRL</sequence>
<gene>
    <name evidence="9" type="ORF">SBAD_LOCUS5938</name>
</gene>
<feature type="transmembrane region" description="Helical" evidence="8">
    <location>
        <begin position="82"/>
        <end position="105"/>
    </location>
</feature>
<evidence type="ECO:0000256" key="2">
    <source>
        <dbReference type="ARBA" id="ARBA00005585"/>
    </source>
</evidence>
<keyword evidence="6 8" id="KW-0472">Membrane</keyword>
<dbReference type="EMBL" id="UZAM01009359">
    <property type="protein sequence ID" value="VDP08716.1"/>
    <property type="molecule type" value="Genomic_DNA"/>
</dbReference>
<evidence type="ECO:0000313" key="9">
    <source>
        <dbReference type="EMBL" id="VDP08716.1"/>
    </source>
</evidence>
<dbReference type="WBParaSite" id="SBAD_0000617301-mRNA-1">
    <property type="protein sequence ID" value="SBAD_0000617301-mRNA-1"/>
    <property type="gene ID" value="SBAD_0000617301"/>
</dbReference>
<evidence type="ECO:0000256" key="6">
    <source>
        <dbReference type="ARBA" id="ARBA00023136"/>
    </source>
</evidence>
<name>A0A183IQP1_9BILA</name>
<dbReference type="OrthoDB" id="6510177at2759"/>
<feature type="transmembrane region" description="Helical" evidence="8">
    <location>
        <begin position="420"/>
        <end position="443"/>
    </location>
</feature>
<dbReference type="GO" id="GO:0006897">
    <property type="term" value="P:endocytosis"/>
    <property type="evidence" value="ECO:0007669"/>
    <property type="project" value="TreeGrafter"/>
</dbReference>
<evidence type="ECO:0000256" key="1">
    <source>
        <dbReference type="ARBA" id="ARBA00004651"/>
    </source>
</evidence>
<dbReference type="PANTHER" id="PTHR10796">
    <property type="entry name" value="PATCHED-RELATED"/>
    <property type="match status" value="1"/>
</dbReference>
<dbReference type="SUPFAM" id="SSF82866">
    <property type="entry name" value="Multidrug efflux transporter AcrB transmembrane domain"/>
    <property type="match status" value="1"/>
</dbReference>
<comment type="subcellular location">
    <subcellularLocation>
        <location evidence="1">Cell membrane</location>
        <topology evidence="1">Multi-pass membrane protein</topology>
    </subcellularLocation>
</comment>
<reference evidence="11" key="1">
    <citation type="submission" date="2016-06" db="UniProtKB">
        <authorList>
            <consortium name="WormBaseParasite"/>
        </authorList>
    </citation>
    <scope>IDENTIFICATION</scope>
</reference>
<evidence type="ECO:0000313" key="10">
    <source>
        <dbReference type="Proteomes" id="UP000270296"/>
    </source>
</evidence>
<evidence type="ECO:0000256" key="5">
    <source>
        <dbReference type="ARBA" id="ARBA00022989"/>
    </source>
</evidence>
<keyword evidence="3" id="KW-1003">Cell membrane</keyword>
<evidence type="ECO:0000256" key="3">
    <source>
        <dbReference type="ARBA" id="ARBA00022475"/>
    </source>
</evidence>
<protein>
    <submittedName>
        <fullName evidence="11">SSD domain-containing protein</fullName>
    </submittedName>
</protein>
<feature type="transmembrane region" description="Helical" evidence="8">
    <location>
        <begin position="346"/>
        <end position="367"/>
    </location>
</feature>
<organism evidence="11">
    <name type="scientific">Soboliphyme baturini</name>
    <dbReference type="NCBI Taxonomy" id="241478"/>
    <lineage>
        <taxon>Eukaryota</taxon>
        <taxon>Metazoa</taxon>
        <taxon>Ecdysozoa</taxon>
        <taxon>Nematoda</taxon>
        <taxon>Enoplea</taxon>
        <taxon>Dorylaimia</taxon>
        <taxon>Dioctophymatida</taxon>
        <taxon>Dioctophymatoidea</taxon>
        <taxon>Soboliphymatidae</taxon>
        <taxon>Soboliphyme</taxon>
    </lineage>
</organism>
<evidence type="ECO:0000256" key="7">
    <source>
        <dbReference type="ARBA" id="ARBA00023180"/>
    </source>
</evidence>
<proteinExistence type="inferred from homology"/>
<dbReference type="GO" id="GO:0018996">
    <property type="term" value="P:molting cycle, collagen and cuticulin-based cuticle"/>
    <property type="evidence" value="ECO:0007669"/>
    <property type="project" value="TreeGrafter"/>
</dbReference>
<reference evidence="9 10" key="2">
    <citation type="submission" date="2018-11" db="EMBL/GenBank/DDBJ databases">
        <authorList>
            <consortium name="Pathogen Informatics"/>
        </authorList>
    </citation>
    <scope>NUCLEOTIDE SEQUENCE [LARGE SCALE GENOMIC DNA]</scope>
</reference>
<dbReference type="Proteomes" id="UP000270296">
    <property type="component" value="Unassembled WGS sequence"/>
</dbReference>